<evidence type="ECO:0000313" key="4">
    <source>
        <dbReference type="Proteomes" id="UP001470809"/>
    </source>
</evidence>
<dbReference type="InterPro" id="IPR000572">
    <property type="entry name" value="OxRdtase_Mopterin-bd_dom"/>
</dbReference>
<name>A0AAN0ML67_9RHOB</name>
<accession>A0AAN0ML67</accession>
<dbReference type="InterPro" id="IPR036374">
    <property type="entry name" value="OxRdtase_Mopterin-bd_sf"/>
</dbReference>
<organism evidence="3 4">
    <name type="scientific">Yoonia rhodophyticola</name>
    <dbReference type="NCBI Taxonomy" id="3137370"/>
    <lineage>
        <taxon>Bacteria</taxon>
        <taxon>Pseudomonadati</taxon>
        <taxon>Pseudomonadota</taxon>
        <taxon>Alphaproteobacteria</taxon>
        <taxon>Rhodobacterales</taxon>
        <taxon>Paracoccaceae</taxon>
        <taxon>Yoonia</taxon>
    </lineage>
</organism>
<evidence type="ECO:0000259" key="2">
    <source>
        <dbReference type="Pfam" id="PF00174"/>
    </source>
</evidence>
<feature type="domain" description="Oxidoreductase molybdopterin-binding" evidence="2">
    <location>
        <begin position="78"/>
        <end position="144"/>
    </location>
</feature>
<dbReference type="Gene3D" id="3.90.420.10">
    <property type="entry name" value="Oxidoreductase, molybdopterin-binding domain"/>
    <property type="match status" value="1"/>
</dbReference>
<evidence type="ECO:0000313" key="3">
    <source>
        <dbReference type="EMBL" id="WZU68268.1"/>
    </source>
</evidence>
<dbReference type="Pfam" id="PF00174">
    <property type="entry name" value="Oxidored_molyb"/>
    <property type="match status" value="1"/>
</dbReference>
<dbReference type="SUPFAM" id="SSF56524">
    <property type="entry name" value="Oxidoreductase molybdopterin-binding domain"/>
    <property type="match status" value="1"/>
</dbReference>
<dbReference type="RefSeq" id="WP_342077560.1">
    <property type="nucleotide sequence ID" value="NZ_CP151767.2"/>
</dbReference>
<dbReference type="AlphaFoldDB" id="A0AAN0ML67"/>
<keyword evidence="1" id="KW-0732">Signal</keyword>
<evidence type="ECO:0000256" key="1">
    <source>
        <dbReference type="SAM" id="SignalP"/>
    </source>
</evidence>
<gene>
    <name evidence="3" type="ORF">AABB31_04925</name>
</gene>
<feature type="chain" id="PRO_5042994739" evidence="1">
    <location>
        <begin position="25"/>
        <end position="171"/>
    </location>
</feature>
<feature type="signal peptide" evidence="1">
    <location>
        <begin position="1"/>
        <end position="24"/>
    </location>
</feature>
<dbReference type="KEGG" id="yrh:AABB31_04925"/>
<keyword evidence="4" id="KW-1185">Reference proteome</keyword>
<reference evidence="4" key="1">
    <citation type="submission" date="2024-04" db="EMBL/GenBank/DDBJ databases">
        <title>Phylogenomic analyses of a clade within the roseobacter group suggest taxonomic reassignments of species of the genera Aestuariivita, Citreicella, Loktanella, Nautella, Pelagibaca, Ruegeria, Thalassobius, Thiobacimonas and Tropicibacter, and the proposal o.</title>
        <authorList>
            <person name="Jeon C.O."/>
        </authorList>
    </citation>
    <scope>NUCLEOTIDE SEQUENCE [LARGE SCALE GENOMIC DNA]</scope>
    <source>
        <strain evidence="4">SS1-5</strain>
    </source>
</reference>
<protein>
    <submittedName>
        <fullName evidence="3">Molybdopterin-dependent oxidoreductase</fullName>
    </submittedName>
</protein>
<dbReference type="EMBL" id="CP151767">
    <property type="protein sequence ID" value="WZU68268.1"/>
    <property type="molecule type" value="Genomic_DNA"/>
</dbReference>
<proteinExistence type="predicted"/>
<sequence length="171" mass="18251">MTSFLKHLTVAAALACALASSGLADTLAQPQDTVVLTVSGDITATNSGETAQFDIEMLSQIDPTTIETTTIWTDGPQVFEGVALNTLLTQLGVTTGTIVATAINDYSVEIPVSDAVAGGPMIAYKMNGATMSVRDKGPLWIVYPYDSRADYRTEVVYSRSIWQLDRLAVVQ</sequence>
<dbReference type="Proteomes" id="UP001470809">
    <property type="component" value="Chromosome"/>
</dbReference>
<reference evidence="3 4" key="2">
    <citation type="submission" date="2024-08" db="EMBL/GenBank/DDBJ databases">
        <title>Phylogenomic analyses of a clade within the roseobacter group suggest taxonomic reassignments of species of the genera Aestuariivita, Citreicella, Loktanella, Nautella, Pelagibaca, Ruegeria, Thalassobius, Thiobacimonas and Tropicibacter, and the proposal o.</title>
        <authorList>
            <person name="Jeon C.O."/>
        </authorList>
    </citation>
    <scope>NUCLEOTIDE SEQUENCE [LARGE SCALE GENOMIC DNA]</scope>
    <source>
        <strain evidence="3 4">SS1-5</strain>
    </source>
</reference>